<evidence type="ECO:0000313" key="5">
    <source>
        <dbReference type="Proteomes" id="UP000050497"/>
    </source>
</evidence>
<evidence type="ECO:0000313" key="6">
    <source>
        <dbReference type="Proteomes" id="UP000182800"/>
    </source>
</evidence>
<protein>
    <submittedName>
        <fullName evidence="3">Uncharacterized protein</fullName>
    </submittedName>
</protein>
<dbReference type="Proteomes" id="UP000050497">
    <property type="component" value="Unassembled WGS sequence"/>
</dbReference>
<keyword evidence="6" id="KW-1185">Reference proteome</keyword>
<dbReference type="STRING" id="1653334.GA0071312_3593"/>
<dbReference type="AlphaFoldDB" id="A0A0P8ABT9"/>
<sequence>MTRALLTEFAFFLIPFAIFFIYLLLRQRNPLTFSAWEKSIPILVLVGGGLVVASLLYTGFTAERSTGTYTPPSLQDGQVAPGRFD</sequence>
<proteinExistence type="predicted"/>
<name>A0A0P8ABT9_9HYPH</name>
<keyword evidence="2" id="KW-0472">Membrane</keyword>
<keyword evidence="2" id="KW-1133">Transmembrane helix</keyword>
<feature type="transmembrane region" description="Helical" evidence="2">
    <location>
        <begin position="40"/>
        <end position="60"/>
    </location>
</feature>
<feature type="region of interest" description="Disordered" evidence="1">
    <location>
        <begin position="64"/>
        <end position="85"/>
    </location>
</feature>
<reference evidence="4 6" key="2">
    <citation type="submission" date="2016-08" db="EMBL/GenBank/DDBJ databases">
        <authorList>
            <person name="Varghese N."/>
            <person name="Submissions Spin"/>
        </authorList>
    </citation>
    <scope>NUCLEOTIDE SEQUENCE [LARGE SCALE GENOMIC DNA]</scope>
    <source>
        <strain evidence="4 6">HL-109</strain>
    </source>
</reference>
<organism evidence="3 5">
    <name type="scientific">Saliniramus fredricksonii</name>
    <dbReference type="NCBI Taxonomy" id="1653334"/>
    <lineage>
        <taxon>Bacteria</taxon>
        <taxon>Pseudomonadati</taxon>
        <taxon>Pseudomonadota</taxon>
        <taxon>Alphaproteobacteria</taxon>
        <taxon>Hyphomicrobiales</taxon>
        <taxon>Salinarimonadaceae</taxon>
        <taxon>Saliniramus</taxon>
    </lineage>
</organism>
<keyword evidence="2" id="KW-0812">Transmembrane</keyword>
<dbReference type="EMBL" id="LJSX01000001">
    <property type="protein sequence ID" value="KPQ12736.1"/>
    <property type="molecule type" value="Genomic_DNA"/>
</dbReference>
<evidence type="ECO:0000313" key="3">
    <source>
        <dbReference type="EMBL" id="KPQ12736.1"/>
    </source>
</evidence>
<evidence type="ECO:0000313" key="4">
    <source>
        <dbReference type="EMBL" id="SCC82587.1"/>
    </source>
</evidence>
<reference evidence="3 5" key="1">
    <citation type="submission" date="2015-09" db="EMBL/GenBank/DDBJ databases">
        <title>Identification and resolution of microdiversity through metagenomic sequencing of parallel consortia.</title>
        <authorList>
            <person name="Nelson W.C."/>
            <person name="Romine M.F."/>
            <person name="Lindemann S.R."/>
        </authorList>
    </citation>
    <scope>NUCLEOTIDE SEQUENCE [LARGE SCALE GENOMIC DNA]</scope>
    <source>
        <strain evidence="3">HL-109</strain>
    </source>
</reference>
<feature type="compositionally biased region" description="Polar residues" evidence="1">
    <location>
        <begin position="64"/>
        <end position="76"/>
    </location>
</feature>
<evidence type="ECO:0000256" key="1">
    <source>
        <dbReference type="SAM" id="MobiDB-lite"/>
    </source>
</evidence>
<evidence type="ECO:0000256" key="2">
    <source>
        <dbReference type="SAM" id="Phobius"/>
    </source>
</evidence>
<dbReference type="Proteomes" id="UP000182800">
    <property type="component" value="Unassembled WGS sequence"/>
</dbReference>
<dbReference type="OrthoDB" id="7366326at2"/>
<comment type="caution">
    <text evidence="3">The sequence shown here is derived from an EMBL/GenBank/DDBJ whole genome shotgun (WGS) entry which is preliminary data.</text>
</comment>
<dbReference type="Pfam" id="PF19606">
    <property type="entry name" value="DUF6111"/>
    <property type="match status" value="1"/>
</dbReference>
<feature type="transmembrane region" description="Helical" evidence="2">
    <location>
        <begin position="6"/>
        <end position="25"/>
    </location>
</feature>
<dbReference type="EMBL" id="FMBM01000003">
    <property type="protein sequence ID" value="SCC82587.1"/>
    <property type="molecule type" value="Genomic_DNA"/>
</dbReference>
<accession>A0A0P8ABT9</accession>
<dbReference type="InterPro" id="IPR046093">
    <property type="entry name" value="DUF6111"/>
</dbReference>
<gene>
    <name evidence="4" type="ORF">GA0071312_3593</name>
    <name evidence="3" type="ORF">HLUCCO17_01175</name>
</gene>
<dbReference type="RefSeq" id="WP_074446391.1">
    <property type="nucleotide sequence ID" value="NZ_FMBM01000003.1"/>
</dbReference>